<evidence type="ECO:0000256" key="3">
    <source>
        <dbReference type="ARBA" id="ARBA00022475"/>
    </source>
</evidence>
<keyword evidence="3" id="KW-1003">Cell membrane</keyword>
<keyword evidence="7 8" id="KW-0472">Membrane</keyword>
<comment type="similarity">
    <text evidence="2">Belongs to the GSP F family.</text>
</comment>
<dbReference type="InterPro" id="IPR042094">
    <property type="entry name" value="T2SS_GspF_sf"/>
</dbReference>
<keyword evidence="5 8" id="KW-0812">Transmembrane</keyword>
<evidence type="ECO:0000256" key="8">
    <source>
        <dbReference type="SAM" id="Phobius"/>
    </source>
</evidence>
<evidence type="ECO:0000256" key="7">
    <source>
        <dbReference type="ARBA" id="ARBA00023136"/>
    </source>
</evidence>
<dbReference type="PANTHER" id="PTHR30012">
    <property type="entry name" value="GENERAL SECRETION PATHWAY PROTEIN"/>
    <property type="match status" value="1"/>
</dbReference>
<dbReference type="Pfam" id="PF00482">
    <property type="entry name" value="T2SSF"/>
    <property type="match status" value="2"/>
</dbReference>
<organism evidence="10 11">
    <name type="scientific">Syntrophotalea carbinolica (strain DSM 2380 / NBRC 103641 / GraBd1)</name>
    <name type="common">Pelobacter carbinolicus</name>
    <dbReference type="NCBI Taxonomy" id="338963"/>
    <lineage>
        <taxon>Bacteria</taxon>
        <taxon>Pseudomonadati</taxon>
        <taxon>Thermodesulfobacteriota</taxon>
        <taxon>Desulfuromonadia</taxon>
        <taxon>Desulfuromonadales</taxon>
        <taxon>Syntrophotaleaceae</taxon>
        <taxon>Syntrophotalea</taxon>
    </lineage>
</organism>
<sequence>MPQFRYQARNAAGALLEGTMEAASAAMVADQLLGSGSAPVRIDEEAGKSAGKVSLNWQFGGRRIEPEDLILFCRQMYSLTKAGVPLLRALRGMTESACKPIMAETLLAVLDDLESGHDLSSALRRHSKVFPPLLVNMIQVGESSGRLDDSFNEVATYLIREKQTADQIKAALRYPSFVLVAISIAIAIITLFVIPAFEKLFKSQGAQLPLPTRIILGISNFAVSWWWAILIALVAGFFAWRAWIRTEQGALIWDRFKLRLPVVGSIIHRAILVRFARGFSMGYGAGVPLIQSLALTSQAVGNSYVQQRLGELRRGVEHGDTLTRSAAASEMFTPLVLQMLAVGEETGAVDTMLLEVGDFYEREIEYDISRLSSAIEPILIVVIGAMVLVLALGVFLPMWNMASVMRGG</sequence>
<reference evidence="11" key="1">
    <citation type="submission" date="2005-10" db="EMBL/GenBank/DDBJ databases">
        <title>Complete sequence of Pelobacter carbinolicus DSM 2380.</title>
        <authorList>
            <person name="Copeland A."/>
            <person name="Lucas S."/>
            <person name="Lapidus A."/>
            <person name="Barry K."/>
            <person name="Detter J.C."/>
            <person name="Glavina T."/>
            <person name="Hammon N."/>
            <person name="Israni S."/>
            <person name="Pitluck S."/>
            <person name="Chertkov O."/>
            <person name="Schmutz J."/>
            <person name="Larimer F."/>
            <person name="Land M."/>
            <person name="Kyrpides N."/>
            <person name="Ivanova N."/>
            <person name="Richardson P."/>
        </authorList>
    </citation>
    <scope>NUCLEOTIDE SEQUENCE [LARGE SCALE GENOMIC DNA]</scope>
    <source>
        <strain evidence="11">DSM 2380 / NBRC 103641 / GraBd1</strain>
    </source>
</reference>
<proteinExistence type="inferred from homology"/>
<feature type="transmembrane region" description="Helical" evidence="8">
    <location>
        <begin position="172"/>
        <end position="194"/>
    </location>
</feature>
<name>Q3A7J5_SYNC1</name>
<dbReference type="eggNOG" id="COG1459">
    <property type="taxonomic scope" value="Bacteria"/>
</dbReference>
<evidence type="ECO:0000256" key="5">
    <source>
        <dbReference type="ARBA" id="ARBA00022692"/>
    </source>
</evidence>
<evidence type="ECO:0000313" key="10">
    <source>
        <dbReference type="EMBL" id="ABA87649.1"/>
    </source>
</evidence>
<accession>Q3A7J5</accession>
<dbReference type="PRINTS" id="PR00812">
    <property type="entry name" value="BCTERIALGSPF"/>
</dbReference>
<dbReference type="HOGENOM" id="CLU_035032_2_2_7"/>
<feature type="transmembrane region" description="Helical" evidence="8">
    <location>
        <begin position="378"/>
        <end position="399"/>
    </location>
</feature>
<keyword evidence="4" id="KW-0997">Cell inner membrane</keyword>
<dbReference type="EMBL" id="CP000142">
    <property type="protein sequence ID" value="ABA87649.1"/>
    <property type="molecule type" value="Genomic_DNA"/>
</dbReference>
<dbReference type="InterPro" id="IPR018076">
    <property type="entry name" value="T2SS_GspF_dom"/>
</dbReference>
<feature type="domain" description="Type II secretion system protein GspF" evidence="9">
    <location>
        <begin position="275"/>
        <end position="397"/>
    </location>
</feature>
<reference evidence="10 11" key="2">
    <citation type="journal article" date="2012" name="BMC Genomics">
        <title>The genome of Pelobacter carbinolicus reveals surprising metabolic capabilities and physiological features.</title>
        <authorList>
            <person name="Aklujkar M."/>
            <person name="Haveman S.A."/>
            <person name="Didonato R.Jr."/>
            <person name="Chertkov O."/>
            <person name="Han C.S."/>
            <person name="Land M.L."/>
            <person name="Brown P."/>
            <person name="Lovley D.R."/>
        </authorList>
    </citation>
    <scope>NUCLEOTIDE SEQUENCE [LARGE SCALE GENOMIC DNA]</scope>
    <source>
        <strain evidence="11">DSM 2380 / NBRC 103641 / GraBd1</strain>
    </source>
</reference>
<dbReference type="OrthoDB" id="9805682at2"/>
<keyword evidence="11" id="KW-1185">Reference proteome</keyword>
<evidence type="ECO:0000256" key="6">
    <source>
        <dbReference type="ARBA" id="ARBA00022989"/>
    </source>
</evidence>
<evidence type="ECO:0000256" key="4">
    <source>
        <dbReference type="ARBA" id="ARBA00022519"/>
    </source>
</evidence>
<dbReference type="AlphaFoldDB" id="Q3A7J5"/>
<keyword evidence="6 8" id="KW-1133">Transmembrane helix</keyword>
<feature type="transmembrane region" description="Helical" evidence="8">
    <location>
        <begin position="214"/>
        <end position="240"/>
    </location>
</feature>
<dbReference type="FunFam" id="1.20.81.30:FF:000001">
    <property type="entry name" value="Type II secretion system protein F"/>
    <property type="match status" value="2"/>
</dbReference>
<dbReference type="InterPro" id="IPR003004">
    <property type="entry name" value="GspF/PilC"/>
</dbReference>
<dbReference type="RefSeq" id="WP_011340071.1">
    <property type="nucleotide sequence ID" value="NC_007498.2"/>
</dbReference>
<comment type="subcellular location">
    <subcellularLocation>
        <location evidence="1">Cell inner membrane</location>
        <topology evidence="1">Multi-pass membrane protein</topology>
    </subcellularLocation>
</comment>
<dbReference type="GO" id="GO:0015628">
    <property type="term" value="P:protein secretion by the type II secretion system"/>
    <property type="evidence" value="ECO:0007669"/>
    <property type="project" value="TreeGrafter"/>
</dbReference>
<feature type="domain" description="Type II secretion system protein GspF" evidence="9">
    <location>
        <begin position="72"/>
        <end position="195"/>
    </location>
</feature>
<evidence type="ECO:0000313" key="11">
    <source>
        <dbReference type="Proteomes" id="UP000002534"/>
    </source>
</evidence>
<dbReference type="GO" id="GO:0005886">
    <property type="term" value="C:plasma membrane"/>
    <property type="evidence" value="ECO:0007669"/>
    <property type="project" value="UniProtKB-SubCell"/>
</dbReference>
<dbReference type="STRING" id="338963.Pcar_0389"/>
<evidence type="ECO:0000259" key="9">
    <source>
        <dbReference type="Pfam" id="PF00482"/>
    </source>
</evidence>
<dbReference type="Gene3D" id="1.20.81.30">
    <property type="entry name" value="Type II secretion system (T2SS), domain F"/>
    <property type="match status" value="2"/>
</dbReference>
<gene>
    <name evidence="10" type="primary">mshG</name>
    <name evidence="10" type="ordered locus">Pcar_0389</name>
</gene>
<evidence type="ECO:0000256" key="1">
    <source>
        <dbReference type="ARBA" id="ARBA00004429"/>
    </source>
</evidence>
<dbReference type="KEGG" id="pca:Pcar_0389"/>
<evidence type="ECO:0000256" key="2">
    <source>
        <dbReference type="ARBA" id="ARBA00005745"/>
    </source>
</evidence>
<dbReference type="PANTHER" id="PTHR30012:SF4">
    <property type="entry name" value="MSHA BIOGENESIS PROTEIN MSHG"/>
    <property type="match status" value="1"/>
</dbReference>
<dbReference type="Proteomes" id="UP000002534">
    <property type="component" value="Chromosome"/>
</dbReference>
<protein>
    <submittedName>
        <fullName evidence="10">Type IV pilus inner membrane protein MshG</fullName>
    </submittedName>
</protein>